<evidence type="ECO:0000256" key="1">
    <source>
        <dbReference type="SAM" id="MobiDB-lite"/>
    </source>
</evidence>
<sequence>MKDDKTNIRTTERHRGRDETNEAKKNMRRREFMEGVDEAKENTNKRPDTQHQLKVQITHHIQARVSEQASERVSGGRVLLMMSARAVSLMMWVEGWEGGHVYTTPSSAASTRSLKTPRP</sequence>
<evidence type="ECO:0000313" key="2">
    <source>
        <dbReference type="EMBL" id="KAK3849875.1"/>
    </source>
</evidence>
<evidence type="ECO:0000313" key="3">
    <source>
        <dbReference type="Proteomes" id="UP001286313"/>
    </source>
</evidence>
<dbReference type="EMBL" id="JAWQEG010008657">
    <property type="protein sequence ID" value="KAK3849875.1"/>
    <property type="molecule type" value="Genomic_DNA"/>
</dbReference>
<feature type="region of interest" description="Disordered" evidence="1">
    <location>
        <begin position="1"/>
        <end position="25"/>
    </location>
</feature>
<organism evidence="2 3">
    <name type="scientific">Petrolisthes cinctipes</name>
    <name type="common">Flat porcelain crab</name>
    <dbReference type="NCBI Taxonomy" id="88211"/>
    <lineage>
        <taxon>Eukaryota</taxon>
        <taxon>Metazoa</taxon>
        <taxon>Ecdysozoa</taxon>
        <taxon>Arthropoda</taxon>
        <taxon>Crustacea</taxon>
        <taxon>Multicrustacea</taxon>
        <taxon>Malacostraca</taxon>
        <taxon>Eumalacostraca</taxon>
        <taxon>Eucarida</taxon>
        <taxon>Decapoda</taxon>
        <taxon>Pleocyemata</taxon>
        <taxon>Anomura</taxon>
        <taxon>Galatheoidea</taxon>
        <taxon>Porcellanidae</taxon>
        <taxon>Petrolisthes</taxon>
    </lineage>
</organism>
<dbReference type="AlphaFoldDB" id="A0AAE1BFZ8"/>
<proteinExistence type="predicted"/>
<gene>
    <name evidence="2" type="ORF">Pcinc_043390</name>
</gene>
<accession>A0AAE1BFZ8</accession>
<reference evidence="2" key="1">
    <citation type="submission" date="2023-10" db="EMBL/GenBank/DDBJ databases">
        <title>Genome assemblies of two species of porcelain crab, Petrolisthes cinctipes and Petrolisthes manimaculis (Anomura: Porcellanidae).</title>
        <authorList>
            <person name="Angst P."/>
        </authorList>
    </citation>
    <scope>NUCLEOTIDE SEQUENCE</scope>
    <source>
        <strain evidence="2">PB745_01</strain>
        <tissue evidence="2">Gill</tissue>
    </source>
</reference>
<protein>
    <submittedName>
        <fullName evidence="2">Uncharacterized protein</fullName>
    </submittedName>
</protein>
<keyword evidence="3" id="KW-1185">Reference proteome</keyword>
<name>A0AAE1BFZ8_PETCI</name>
<dbReference type="Proteomes" id="UP001286313">
    <property type="component" value="Unassembled WGS sequence"/>
</dbReference>
<comment type="caution">
    <text evidence="2">The sequence shown here is derived from an EMBL/GenBank/DDBJ whole genome shotgun (WGS) entry which is preliminary data.</text>
</comment>